<feature type="binding site" evidence="2">
    <location>
        <position position="43"/>
    </location>
    <ligand>
        <name>Fe cation</name>
        <dbReference type="ChEBI" id="CHEBI:24875"/>
        <label>2</label>
    </ligand>
</feature>
<dbReference type="GO" id="GO:0046872">
    <property type="term" value="F:metal ion binding"/>
    <property type="evidence" value="ECO:0007669"/>
    <property type="project" value="UniProtKB-KW"/>
</dbReference>
<dbReference type="Pfam" id="PF13277">
    <property type="entry name" value="YmdB"/>
    <property type="match status" value="1"/>
</dbReference>
<sequence>MQNNLKILFIGDIIGKTGRNALSREMKFLKENYSPDLIIANGENLAGGFGMTGSTTEAVFASGVNILTSGNHIWDNKEYAFLLRDERILRPLNYNPSLPGKGYGIYRINDMDVCVANLCGRIFMQPLDCPFRKMDELLQNIKTKIIIVDFHAEATAEKQAFAFYLDGRVSAVIGTHTHCQTADERILRNGTAFITDAGMTGSIESIIGFEPEGAIRRTLLQVPQRFEVAKENAAVNAIFLEIDPSTGKTLSLERIFKYVKD</sequence>
<feature type="binding site" evidence="2">
    <location>
        <position position="178"/>
    </location>
    <ligand>
        <name>Fe cation</name>
        <dbReference type="ChEBI" id="CHEBI:24875"/>
        <label>1</label>
    </ligand>
</feature>
<dbReference type="PANTHER" id="PTHR36303">
    <property type="entry name" value="2',3'-CYCLIC-NUCLEOTIDE 2'-PHOSPHODIESTERASE"/>
    <property type="match status" value="1"/>
</dbReference>
<dbReference type="PIRSF" id="PIRSF004789">
    <property type="entry name" value="DR1281"/>
    <property type="match status" value="1"/>
</dbReference>
<dbReference type="Gene3D" id="3.60.21.10">
    <property type="match status" value="1"/>
</dbReference>
<evidence type="ECO:0000313" key="3">
    <source>
        <dbReference type="EMBL" id="HAV91697.1"/>
    </source>
</evidence>
<proteinExistence type="predicted"/>
<feature type="binding site" evidence="2">
    <location>
        <position position="12"/>
    </location>
    <ligand>
        <name>Fe cation</name>
        <dbReference type="ChEBI" id="CHEBI:24875"/>
        <label>1</label>
    </ligand>
</feature>
<dbReference type="InterPro" id="IPR029052">
    <property type="entry name" value="Metallo-depent_PP-like"/>
</dbReference>
<organism evidence="3 4">
    <name type="scientific">candidate division WOR-3 bacterium</name>
    <dbReference type="NCBI Taxonomy" id="2052148"/>
    <lineage>
        <taxon>Bacteria</taxon>
        <taxon>Bacteria division WOR-3</taxon>
    </lineage>
</organism>
<protein>
    <submittedName>
        <fullName evidence="3">TIGR00282 family metallophosphoesterase</fullName>
    </submittedName>
</protein>
<dbReference type="InterPro" id="IPR005235">
    <property type="entry name" value="YmdB-like"/>
</dbReference>
<keyword evidence="2" id="KW-0479">Metal-binding</keyword>
<feature type="binding site" evidence="2">
    <location>
        <position position="71"/>
    </location>
    <ligand>
        <name>Fe cation</name>
        <dbReference type="ChEBI" id="CHEBI:24875"/>
        <label>2</label>
    </ligand>
</feature>
<dbReference type="SUPFAM" id="SSF56300">
    <property type="entry name" value="Metallo-dependent phosphatases"/>
    <property type="match status" value="1"/>
</dbReference>
<dbReference type="Proteomes" id="UP000264062">
    <property type="component" value="Unassembled WGS sequence"/>
</dbReference>
<feature type="active site" description="Proton donor" evidence="1">
    <location>
        <position position="72"/>
    </location>
</feature>
<feature type="binding site" evidence="2">
    <location>
        <position position="176"/>
    </location>
    <ligand>
        <name>Fe cation</name>
        <dbReference type="ChEBI" id="CHEBI:24875"/>
        <label>2</label>
    </ligand>
</feature>
<comment type="caution">
    <text evidence="3">The sequence shown here is derived from an EMBL/GenBank/DDBJ whole genome shotgun (WGS) entry which is preliminary data.</text>
</comment>
<dbReference type="GO" id="GO:0004113">
    <property type="term" value="F:2',3'-cyclic-nucleotide 3'-phosphodiesterase activity"/>
    <property type="evidence" value="ECO:0007669"/>
    <property type="project" value="TreeGrafter"/>
</dbReference>
<feature type="binding site" evidence="2">
    <location>
        <position position="43"/>
    </location>
    <ligand>
        <name>Fe cation</name>
        <dbReference type="ChEBI" id="CHEBI:24875"/>
        <label>1</label>
    </ligand>
</feature>
<name>A0A350H831_UNCW3</name>
<dbReference type="CDD" id="cd07382">
    <property type="entry name" value="MPP_DR1281"/>
    <property type="match status" value="1"/>
</dbReference>
<feature type="binding site" evidence="2">
    <location>
        <position position="44"/>
    </location>
    <ligand>
        <name>Fe cation</name>
        <dbReference type="ChEBI" id="CHEBI:24875"/>
        <label>1</label>
    </ligand>
</feature>
<evidence type="ECO:0000313" key="4">
    <source>
        <dbReference type="Proteomes" id="UP000264062"/>
    </source>
</evidence>
<dbReference type="AlphaFoldDB" id="A0A350H831"/>
<dbReference type="PANTHER" id="PTHR36303:SF1">
    <property type="entry name" value="2',3'-CYCLIC-NUCLEOTIDE 2'-PHOSPHODIESTERASE"/>
    <property type="match status" value="1"/>
</dbReference>
<accession>A0A350H831</accession>
<evidence type="ECO:0000256" key="1">
    <source>
        <dbReference type="PIRSR" id="PIRSR004789-50"/>
    </source>
</evidence>
<dbReference type="NCBIfam" id="TIGR00282">
    <property type="entry name" value="TIGR00282 family metallophosphoesterase"/>
    <property type="match status" value="1"/>
</dbReference>
<gene>
    <name evidence="3" type="ORF">DCW38_00730</name>
</gene>
<feature type="binding site" evidence="2">
    <location>
        <position position="151"/>
    </location>
    <ligand>
        <name>Fe cation</name>
        <dbReference type="ChEBI" id="CHEBI:24875"/>
        <label>2</label>
    </ligand>
</feature>
<dbReference type="EMBL" id="DMZY01000024">
    <property type="protein sequence ID" value="HAV91697.1"/>
    <property type="molecule type" value="Genomic_DNA"/>
</dbReference>
<evidence type="ECO:0000256" key="2">
    <source>
        <dbReference type="PIRSR" id="PIRSR004789-51"/>
    </source>
</evidence>
<reference evidence="3 4" key="1">
    <citation type="journal article" date="2018" name="Nat. Biotechnol.">
        <title>A standardized bacterial taxonomy based on genome phylogeny substantially revises the tree of life.</title>
        <authorList>
            <person name="Parks D.H."/>
            <person name="Chuvochina M."/>
            <person name="Waite D.W."/>
            <person name="Rinke C."/>
            <person name="Skarshewski A."/>
            <person name="Chaumeil P.A."/>
            <person name="Hugenholtz P."/>
        </authorList>
    </citation>
    <scope>NUCLEOTIDE SEQUENCE [LARGE SCALE GENOMIC DNA]</scope>
    <source>
        <strain evidence="3">UBA9956</strain>
    </source>
</reference>